<evidence type="ECO:0000313" key="2">
    <source>
        <dbReference type="Proteomes" id="UP000175707"/>
    </source>
</evidence>
<comment type="caution">
    <text evidence="1">The sequence shown here is derived from an EMBL/GenBank/DDBJ whole genome shotgun (WGS) entry which is preliminary data.</text>
</comment>
<dbReference type="RefSeq" id="WP_014002465.1">
    <property type="nucleotide sequence ID" value="NZ_JAAOMN010000005.1"/>
</dbReference>
<dbReference type="EMBL" id="LZYH01000205">
    <property type="protein sequence ID" value="OFC62636.1"/>
    <property type="molecule type" value="Genomic_DNA"/>
</dbReference>
<proteinExistence type="predicted"/>
<reference evidence="1 2" key="1">
    <citation type="submission" date="2016-06" db="EMBL/GenBank/DDBJ databases">
        <title>Gene turnover analysis identifies the evolutionary adaptation of the extremophile Acidithiobacillus caldus.</title>
        <authorList>
            <person name="Zhang X."/>
        </authorList>
    </citation>
    <scope>NUCLEOTIDE SEQUENCE [LARGE SCALE GENOMIC DNA]</scope>
    <source>
        <strain evidence="1 2">S1</strain>
    </source>
</reference>
<organism evidence="1 2">
    <name type="scientific">Acidithiobacillus caldus</name>
    <dbReference type="NCBI Taxonomy" id="33059"/>
    <lineage>
        <taxon>Bacteria</taxon>
        <taxon>Pseudomonadati</taxon>
        <taxon>Pseudomonadota</taxon>
        <taxon>Acidithiobacillia</taxon>
        <taxon>Acidithiobacillales</taxon>
        <taxon>Acidithiobacillaceae</taxon>
        <taxon>Acidithiobacillus</taxon>
    </lineage>
</organism>
<gene>
    <name evidence="1" type="ORF">BAE30_01665</name>
</gene>
<dbReference type="AlphaFoldDB" id="A0A1E7Z1G7"/>
<dbReference type="GeneID" id="92930782"/>
<evidence type="ECO:0000313" key="1">
    <source>
        <dbReference type="EMBL" id="OFC62636.1"/>
    </source>
</evidence>
<name>A0A1E7Z1G7_9PROT</name>
<sequence length="154" mass="17731">MENDFRGSENHLLVLYPLLGPGVLCQHRGQVLQWAGFPLLRHPGHIAFEGRYAVRVIQRGSAWVNWDTGSTAFSGLRTCHHRSEPLDSVLQERIHKGFDVIEDSITLEAMVQRGDLRPRQLLLHSVRAEFKKMLEDLRFGRLTTEHLIRDAPWC</sequence>
<dbReference type="Proteomes" id="UP000175707">
    <property type="component" value="Unassembled WGS sequence"/>
</dbReference>
<accession>A0A1E7Z1G7</accession>
<protein>
    <submittedName>
        <fullName evidence="1">Uncharacterized protein</fullName>
    </submittedName>
</protein>